<dbReference type="AlphaFoldDB" id="A0A7M7N6N0"/>
<dbReference type="InterPro" id="IPR009030">
    <property type="entry name" value="Growth_fac_rcpt_cys_sf"/>
</dbReference>
<dbReference type="InterPro" id="IPR035976">
    <property type="entry name" value="Sushi/SCR/CCP_sf"/>
</dbReference>
<dbReference type="PANTHER" id="PTHR46343:SF2">
    <property type="entry name" value="SUSHI_VON WILLEBRAND FACTOR TYPE A_EGF_PENTRAXIN DOMAIN-CONTAINING 1"/>
    <property type="match status" value="1"/>
</dbReference>
<dbReference type="GeneID" id="115918355"/>
<dbReference type="Pfam" id="PF07699">
    <property type="entry name" value="Ephrin_rec_like"/>
    <property type="match status" value="2"/>
</dbReference>
<dbReference type="GO" id="GO:0007165">
    <property type="term" value="P:signal transduction"/>
    <property type="evidence" value="ECO:0000318"/>
    <property type="project" value="GO_Central"/>
</dbReference>
<dbReference type="InterPro" id="IPR011641">
    <property type="entry name" value="Tyr-kin_ephrin_A/B_rcpt-like"/>
</dbReference>
<dbReference type="PROSITE" id="PS50825">
    <property type="entry name" value="HYR"/>
    <property type="match status" value="1"/>
</dbReference>
<dbReference type="Gene3D" id="2.10.50.10">
    <property type="entry name" value="Tumor Necrosis Factor Receptor, subunit A, domain 2"/>
    <property type="match status" value="2"/>
</dbReference>
<comment type="caution">
    <text evidence="3">Lacks conserved residue(s) required for the propagation of feature annotation.</text>
</comment>
<keyword evidence="7" id="KW-1185">Reference proteome</keyword>
<dbReference type="InParanoid" id="A0A7M7N6N0"/>
<dbReference type="RefSeq" id="XP_030830828.1">
    <property type="nucleotide sequence ID" value="XM_030974968.1"/>
</dbReference>
<feature type="domain" description="Sushi" evidence="5">
    <location>
        <begin position="63"/>
        <end position="129"/>
    </location>
</feature>
<evidence type="ECO:0000256" key="2">
    <source>
        <dbReference type="ARBA" id="ARBA00023157"/>
    </source>
</evidence>
<dbReference type="GO" id="GO:0005615">
    <property type="term" value="C:extracellular space"/>
    <property type="evidence" value="ECO:0000318"/>
    <property type="project" value="GO_Central"/>
</dbReference>
<evidence type="ECO:0000313" key="6">
    <source>
        <dbReference type="EnsemblMetazoa" id="XP_030830828"/>
    </source>
</evidence>
<evidence type="ECO:0008006" key="8">
    <source>
        <dbReference type="Google" id="ProtNLM"/>
    </source>
</evidence>
<sequence>MTPVTWDEPTYREITGVEVRLVCNYGCNSVLLPWGINHVIYTATNMKNGLSGICDFYVNIEPMPCLKLRTPGHGAISCDTWAYGRYCSMSCNDNYDIPAPSPFQPATDVFTCGSSGQWNPTSYVPDCSQMRDPTKINLPTDLLYYSGQCGSPATLSDIAQSFIETIEKSVHSDICKMNEDCTVDNVAITCGWPTSRRRKRALVGRRLRHSAKESPVEDIEKTTDDIEESLFEGLQEMHISMKLGVGVSKVNDVKVAQEKLQDLAREVLDITVSEDSGRFSFFMKPHAESEYAPDAYLLISEHYIDCPDGYVAGRNNTSCVACTTGHYYDTISSACHKCGYGLYQDEYGQVSCKSCDTGQATKHKGSPSKADCEDQCEAGQFSTSGLSPCIQCPLHTFQSLIGQTMCFECPDGRKTWNRGASDVEQCVHI</sequence>
<evidence type="ECO:0000259" key="5">
    <source>
        <dbReference type="PROSITE" id="PS50923"/>
    </source>
</evidence>
<dbReference type="GO" id="GO:0009986">
    <property type="term" value="C:cell surface"/>
    <property type="evidence" value="ECO:0000318"/>
    <property type="project" value="GO_Central"/>
</dbReference>
<proteinExistence type="predicted"/>
<reference evidence="7" key="1">
    <citation type="submission" date="2015-02" db="EMBL/GenBank/DDBJ databases">
        <title>Genome sequencing for Strongylocentrotus purpuratus.</title>
        <authorList>
            <person name="Murali S."/>
            <person name="Liu Y."/>
            <person name="Vee V."/>
            <person name="English A."/>
            <person name="Wang M."/>
            <person name="Skinner E."/>
            <person name="Han Y."/>
            <person name="Muzny D.M."/>
            <person name="Worley K.C."/>
            <person name="Gibbs R.A."/>
        </authorList>
    </citation>
    <scope>NUCLEOTIDE SEQUENCE</scope>
</reference>
<evidence type="ECO:0000313" key="7">
    <source>
        <dbReference type="Proteomes" id="UP000007110"/>
    </source>
</evidence>
<dbReference type="InterPro" id="IPR003410">
    <property type="entry name" value="HYR_dom"/>
</dbReference>
<dbReference type="InterPro" id="IPR043555">
    <property type="entry name" value="SRPX-like"/>
</dbReference>
<dbReference type="SMART" id="SM01411">
    <property type="entry name" value="Ephrin_rec_like"/>
    <property type="match status" value="2"/>
</dbReference>
<protein>
    <recommendedName>
        <fullName evidence="8">Tyrosine-protein kinase ephrin type A/B receptor-like domain-containing protein</fullName>
    </recommendedName>
</protein>
<dbReference type="Gene3D" id="2.10.70.10">
    <property type="entry name" value="Complement Module, domain 1"/>
    <property type="match status" value="1"/>
</dbReference>
<organism evidence="6 7">
    <name type="scientific">Strongylocentrotus purpuratus</name>
    <name type="common">Purple sea urchin</name>
    <dbReference type="NCBI Taxonomy" id="7668"/>
    <lineage>
        <taxon>Eukaryota</taxon>
        <taxon>Metazoa</taxon>
        <taxon>Echinodermata</taxon>
        <taxon>Eleutherozoa</taxon>
        <taxon>Echinozoa</taxon>
        <taxon>Echinoidea</taxon>
        <taxon>Euechinoidea</taxon>
        <taxon>Echinacea</taxon>
        <taxon>Camarodonta</taxon>
        <taxon>Echinidea</taxon>
        <taxon>Strongylocentrotidae</taxon>
        <taxon>Strongylocentrotus</taxon>
    </lineage>
</organism>
<reference evidence="6" key="2">
    <citation type="submission" date="2021-01" db="UniProtKB">
        <authorList>
            <consortium name="EnsemblMetazoa"/>
        </authorList>
    </citation>
    <scope>IDENTIFICATION</scope>
</reference>
<dbReference type="PROSITE" id="PS50923">
    <property type="entry name" value="SUSHI"/>
    <property type="match status" value="1"/>
</dbReference>
<keyword evidence="1" id="KW-0677">Repeat</keyword>
<dbReference type="SUPFAM" id="SSF57184">
    <property type="entry name" value="Growth factor receptor domain"/>
    <property type="match status" value="1"/>
</dbReference>
<evidence type="ECO:0000259" key="4">
    <source>
        <dbReference type="PROSITE" id="PS50825"/>
    </source>
</evidence>
<dbReference type="Proteomes" id="UP000007110">
    <property type="component" value="Unassembled WGS sequence"/>
</dbReference>
<name>A0A7M7N6N0_STRPU</name>
<dbReference type="OrthoDB" id="10055557at2759"/>
<dbReference type="PANTHER" id="PTHR46343">
    <property type="entry name" value="HYR DOMAIN-CONTAINING PROTEIN"/>
    <property type="match status" value="1"/>
</dbReference>
<keyword evidence="3" id="KW-0768">Sushi</keyword>
<dbReference type="SUPFAM" id="SSF57535">
    <property type="entry name" value="Complement control module/SCR domain"/>
    <property type="match status" value="1"/>
</dbReference>
<dbReference type="InterPro" id="IPR000436">
    <property type="entry name" value="Sushi_SCR_CCP_dom"/>
</dbReference>
<accession>A0A7M7N6N0</accession>
<dbReference type="OMA" id="HECTECP"/>
<feature type="domain" description="HYR" evidence="4">
    <location>
        <begin position="1"/>
        <end position="62"/>
    </location>
</feature>
<evidence type="ECO:0000256" key="1">
    <source>
        <dbReference type="ARBA" id="ARBA00022737"/>
    </source>
</evidence>
<dbReference type="EnsemblMetazoa" id="XM_030974968">
    <property type="protein sequence ID" value="XP_030830828"/>
    <property type="gene ID" value="LOC115918355"/>
</dbReference>
<keyword evidence="2" id="KW-1015">Disulfide bond</keyword>
<evidence type="ECO:0000256" key="3">
    <source>
        <dbReference type="PROSITE-ProRule" id="PRU00302"/>
    </source>
</evidence>
<dbReference type="KEGG" id="spu:115918355"/>